<evidence type="ECO:0000313" key="2">
    <source>
        <dbReference type="EMBL" id="GAE28236.1"/>
    </source>
</evidence>
<organism evidence="2 3">
    <name type="scientific">Halalkalibacter wakoensis JCM 9140</name>
    <dbReference type="NCBI Taxonomy" id="1236970"/>
    <lineage>
        <taxon>Bacteria</taxon>
        <taxon>Bacillati</taxon>
        <taxon>Bacillota</taxon>
        <taxon>Bacilli</taxon>
        <taxon>Bacillales</taxon>
        <taxon>Bacillaceae</taxon>
        <taxon>Halalkalibacter</taxon>
    </lineage>
</organism>
<evidence type="ECO:0000259" key="1">
    <source>
        <dbReference type="Pfam" id="PF14528"/>
    </source>
</evidence>
<sequence length="137" mass="15779">MLSNTEAAYLAGIIDGEGTITLTKMHKGEHRRPIISIASTDKDLLFYIQHLVGGYITSKKNYKPSIHKDSFVLTIKNKQDLFNILKEIAPYLIISHKKKRASLILERYNELTPRNGKYTPETQLLKQQFEDEFLSIK</sequence>
<gene>
    <name evidence="2" type="ORF">JCM9140_4448</name>
</gene>
<dbReference type="Gene3D" id="3.10.28.10">
    <property type="entry name" value="Homing endonucleases"/>
    <property type="match status" value="1"/>
</dbReference>
<dbReference type="OrthoDB" id="5783349at2"/>
<protein>
    <recommendedName>
        <fullName evidence="1">Homing endonuclease LAGLIDADG domain-containing protein</fullName>
    </recommendedName>
</protein>
<dbReference type="InterPro" id="IPR004860">
    <property type="entry name" value="LAGLIDADG_dom"/>
</dbReference>
<name>W4Q838_9BACI</name>
<dbReference type="GO" id="GO:0004519">
    <property type="term" value="F:endonuclease activity"/>
    <property type="evidence" value="ECO:0007669"/>
    <property type="project" value="InterPro"/>
</dbReference>
<dbReference type="SUPFAM" id="SSF55608">
    <property type="entry name" value="Homing endonucleases"/>
    <property type="match status" value="1"/>
</dbReference>
<dbReference type="AlphaFoldDB" id="W4Q838"/>
<comment type="caution">
    <text evidence="2">The sequence shown here is derived from an EMBL/GenBank/DDBJ whole genome shotgun (WGS) entry which is preliminary data.</text>
</comment>
<dbReference type="EMBL" id="BAUT01000090">
    <property type="protein sequence ID" value="GAE28236.1"/>
    <property type="molecule type" value="Genomic_DNA"/>
</dbReference>
<dbReference type="Pfam" id="PF14528">
    <property type="entry name" value="LAGLIDADG_3"/>
    <property type="match status" value="1"/>
</dbReference>
<keyword evidence="3" id="KW-1185">Reference proteome</keyword>
<dbReference type="RefSeq" id="WP_052002407.1">
    <property type="nucleotide sequence ID" value="NZ_BAUT01000090.1"/>
</dbReference>
<proteinExistence type="predicted"/>
<dbReference type="Proteomes" id="UP000018890">
    <property type="component" value="Unassembled WGS sequence"/>
</dbReference>
<dbReference type="InterPro" id="IPR027434">
    <property type="entry name" value="Homing_endonucl"/>
</dbReference>
<accession>W4Q838</accession>
<feature type="domain" description="Homing endonuclease LAGLIDADG" evidence="1">
    <location>
        <begin position="5"/>
        <end position="88"/>
    </location>
</feature>
<reference evidence="2" key="1">
    <citation type="journal article" date="2014" name="Genome Announc.">
        <title>Draft Genome Sequences of Three Alkaliphilic Bacillus Strains, Bacillus wakoensis JCM 9140T, Bacillus akibai JCM 9157T, and Bacillus hemicellulosilyticus JCM 9152T.</title>
        <authorList>
            <person name="Yuki M."/>
            <person name="Oshima K."/>
            <person name="Suda W."/>
            <person name="Oshida Y."/>
            <person name="Kitamura K."/>
            <person name="Iida T."/>
            <person name="Hattori M."/>
            <person name="Ohkuma M."/>
        </authorList>
    </citation>
    <scope>NUCLEOTIDE SEQUENCE [LARGE SCALE GENOMIC DNA]</scope>
    <source>
        <strain evidence="2">JCM 9140</strain>
    </source>
</reference>
<evidence type="ECO:0000313" key="3">
    <source>
        <dbReference type="Proteomes" id="UP000018890"/>
    </source>
</evidence>